<dbReference type="Pfam" id="PF17681">
    <property type="entry name" value="GCP_N_terminal"/>
    <property type="match status" value="1"/>
</dbReference>
<gene>
    <name evidence="6" type="ORF">X975_04423</name>
</gene>
<keyword evidence="1 4" id="KW-0963">Cytoplasm</keyword>
<feature type="domain" description="Gamma tubulin complex component protein N-terminal" evidence="5">
    <location>
        <begin position="5"/>
        <end position="155"/>
    </location>
</feature>
<keyword evidence="7" id="KW-1185">Reference proteome</keyword>
<dbReference type="Proteomes" id="UP000054359">
    <property type="component" value="Unassembled WGS sequence"/>
</dbReference>
<evidence type="ECO:0000259" key="5">
    <source>
        <dbReference type="Pfam" id="PF17681"/>
    </source>
</evidence>
<dbReference type="AlphaFoldDB" id="A0A087TMN9"/>
<evidence type="ECO:0000256" key="4">
    <source>
        <dbReference type="RuleBase" id="RU363050"/>
    </source>
</evidence>
<accession>A0A087TMN9</accession>
<dbReference type="GO" id="GO:0000930">
    <property type="term" value="C:gamma-tubulin complex"/>
    <property type="evidence" value="ECO:0007669"/>
    <property type="project" value="TreeGrafter"/>
</dbReference>
<dbReference type="STRING" id="407821.A0A087TMN9"/>
<proteinExistence type="inferred from homology"/>
<comment type="similarity">
    <text evidence="4">Belongs to the TUBGCP family.</text>
</comment>
<reference evidence="6 7" key="1">
    <citation type="submission" date="2013-11" db="EMBL/GenBank/DDBJ databases">
        <title>Genome sequencing of Stegodyphus mimosarum.</title>
        <authorList>
            <person name="Bechsgaard J."/>
        </authorList>
    </citation>
    <scope>NUCLEOTIDE SEQUENCE [LARGE SCALE GENOMIC DNA]</scope>
</reference>
<sequence length="166" mass="19197">MNSPSMQLLRTDVLEEAQLLNTLGSICGLCSREKEFDIAPKGLGLLSKLHHSAWAHKRKENAILIAVLLKYTYAPYFNFLNKWMTEGICYDPYGEFQIMEDSKYLSRRDELYWKFAYTENVDDSMRAVPAEISKYSQGILQCGKSIRLLKLCCPELFSLKYIFCNP</sequence>
<dbReference type="GO" id="GO:0000922">
    <property type="term" value="C:spindle pole"/>
    <property type="evidence" value="ECO:0007669"/>
    <property type="project" value="InterPro"/>
</dbReference>
<evidence type="ECO:0000313" key="6">
    <source>
        <dbReference type="EMBL" id="KFM66378.1"/>
    </source>
</evidence>
<comment type="subcellular location">
    <subcellularLocation>
        <location evidence="4">Cytoplasm</location>
        <location evidence="4">Cytoskeleton</location>
        <location evidence="4">Microtubule organizing center</location>
    </subcellularLocation>
</comment>
<feature type="non-terminal residue" evidence="6">
    <location>
        <position position="166"/>
    </location>
</feature>
<protein>
    <recommendedName>
        <fullName evidence="4">Gamma-tubulin complex component</fullName>
    </recommendedName>
</protein>
<dbReference type="GO" id="GO:0007020">
    <property type="term" value="P:microtubule nucleation"/>
    <property type="evidence" value="ECO:0007669"/>
    <property type="project" value="InterPro"/>
</dbReference>
<dbReference type="GO" id="GO:0043015">
    <property type="term" value="F:gamma-tubulin binding"/>
    <property type="evidence" value="ECO:0007669"/>
    <property type="project" value="InterPro"/>
</dbReference>
<dbReference type="GO" id="GO:0051011">
    <property type="term" value="F:microtubule minus-end binding"/>
    <property type="evidence" value="ECO:0007669"/>
    <property type="project" value="TreeGrafter"/>
</dbReference>
<dbReference type="InterPro" id="IPR007259">
    <property type="entry name" value="GCP"/>
</dbReference>
<dbReference type="GO" id="GO:0005874">
    <property type="term" value="C:microtubule"/>
    <property type="evidence" value="ECO:0007669"/>
    <property type="project" value="UniProtKB-KW"/>
</dbReference>
<evidence type="ECO:0000256" key="3">
    <source>
        <dbReference type="ARBA" id="ARBA00023212"/>
    </source>
</evidence>
<dbReference type="PANTHER" id="PTHR19302">
    <property type="entry name" value="GAMMA TUBULIN COMPLEX PROTEIN"/>
    <property type="match status" value="1"/>
</dbReference>
<keyword evidence="3 4" id="KW-0206">Cytoskeleton</keyword>
<evidence type="ECO:0000313" key="7">
    <source>
        <dbReference type="Proteomes" id="UP000054359"/>
    </source>
</evidence>
<dbReference type="GO" id="GO:0051225">
    <property type="term" value="P:spindle assembly"/>
    <property type="evidence" value="ECO:0007669"/>
    <property type="project" value="TreeGrafter"/>
</dbReference>
<keyword evidence="2 4" id="KW-0493">Microtubule</keyword>
<evidence type="ECO:0000256" key="1">
    <source>
        <dbReference type="ARBA" id="ARBA00022490"/>
    </source>
</evidence>
<dbReference type="GO" id="GO:0031122">
    <property type="term" value="P:cytoplasmic microtubule organization"/>
    <property type="evidence" value="ECO:0007669"/>
    <property type="project" value="TreeGrafter"/>
</dbReference>
<dbReference type="GO" id="GO:0051321">
    <property type="term" value="P:meiotic cell cycle"/>
    <property type="evidence" value="ECO:0007669"/>
    <property type="project" value="TreeGrafter"/>
</dbReference>
<dbReference type="EMBL" id="KK115930">
    <property type="protein sequence ID" value="KFM66378.1"/>
    <property type="molecule type" value="Genomic_DNA"/>
</dbReference>
<dbReference type="PANTHER" id="PTHR19302:SF70">
    <property type="entry name" value="GAMMA-TUBULIN COMPLEX COMPONENT 6"/>
    <property type="match status" value="1"/>
</dbReference>
<dbReference type="InterPro" id="IPR041470">
    <property type="entry name" value="GCP_N"/>
</dbReference>
<name>A0A087TMN9_STEMI</name>
<dbReference type="GO" id="GO:0000278">
    <property type="term" value="P:mitotic cell cycle"/>
    <property type="evidence" value="ECO:0007669"/>
    <property type="project" value="TreeGrafter"/>
</dbReference>
<evidence type="ECO:0000256" key="2">
    <source>
        <dbReference type="ARBA" id="ARBA00022701"/>
    </source>
</evidence>
<organism evidence="6 7">
    <name type="scientific">Stegodyphus mimosarum</name>
    <name type="common">African social velvet spider</name>
    <dbReference type="NCBI Taxonomy" id="407821"/>
    <lineage>
        <taxon>Eukaryota</taxon>
        <taxon>Metazoa</taxon>
        <taxon>Ecdysozoa</taxon>
        <taxon>Arthropoda</taxon>
        <taxon>Chelicerata</taxon>
        <taxon>Arachnida</taxon>
        <taxon>Araneae</taxon>
        <taxon>Araneomorphae</taxon>
        <taxon>Entelegynae</taxon>
        <taxon>Eresoidea</taxon>
        <taxon>Eresidae</taxon>
        <taxon>Stegodyphus</taxon>
    </lineage>
</organism>
<dbReference type="OrthoDB" id="775571at2759"/>